<sequence length="207" mass="23094">MKSVYFSKKLIWRLTFTVVALVVVVELISLSASFNAGGSAEIHKALPFNDNLKVAVGQAVRGQGGEETPGAADGQGWNVTGYNRKETVKSQFFIEYRMQRDRARGQQIDLLREIVNNANSTEDVRKEAQRRLLQISQLLEKEMEIENMIRAKGFKDAVVFLQDKSATVIVQTTKLAPEEEDKIKGIVNRIANIEESAVSISTVPVKQ</sequence>
<name>A0A0L6W5B0_9FIRM</name>
<evidence type="ECO:0000313" key="2">
    <source>
        <dbReference type="Proteomes" id="UP000037175"/>
    </source>
</evidence>
<keyword evidence="2" id="KW-1185">Reference proteome</keyword>
<dbReference type="Pfam" id="PF12685">
    <property type="entry name" value="SpoIIIAH"/>
    <property type="match status" value="1"/>
</dbReference>
<dbReference type="Gene3D" id="1.10.287.4300">
    <property type="entry name" value="Stage III sporulation protein AH-like"/>
    <property type="match status" value="1"/>
</dbReference>
<gene>
    <name evidence="1" type="ORF">Tfer_0393</name>
</gene>
<dbReference type="InterPro" id="IPR038503">
    <property type="entry name" value="SpoIIIAH_sf"/>
</dbReference>
<evidence type="ECO:0008006" key="3">
    <source>
        <dbReference type="Google" id="ProtNLM"/>
    </source>
</evidence>
<reference evidence="2" key="1">
    <citation type="submission" date="2015-07" db="EMBL/GenBank/DDBJ databases">
        <title>Complete Genome of Thermincola ferriacetica strain Z-0001T.</title>
        <authorList>
            <person name="Lusk B."/>
            <person name="Badalamenti J.P."/>
            <person name="Parameswaran P."/>
            <person name="Bond D.R."/>
            <person name="Torres C.I."/>
        </authorList>
    </citation>
    <scope>NUCLEOTIDE SEQUENCE [LARGE SCALE GENOMIC DNA]</scope>
    <source>
        <strain evidence="2">Z-0001</strain>
    </source>
</reference>
<accession>A0A0L6W5B0</accession>
<dbReference type="EMBL" id="LGTE01000002">
    <property type="protein sequence ID" value="KNZ70715.1"/>
    <property type="molecule type" value="Genomic_DNA"/>
</dbReference>
<comment type="caution">
    <text evidence="1">The sequence shown here is derived from an EMBL/GenBank/DDBJ whole genome shotgun (WGS) entry which is preliminary data.</text>
</comment>
<protein>
    <recommendedName>
        <fullName evidence="3">Stage III sporulation protein AH</fullName>
    </recommendedName>
</protein>
<evidence type="ECO:0000313" key="1">
    <source>
        <dbReference type="EMBL" id="KNZ70715.1"/>
    </source>
</evidence>
<dbReference type="AlphaFoldDB" id="A0A0L6W5B0"/>
<dbReference type="RefSeq" id="WP_160315511.1">
    <property type="nucleotide sequence ID" value="NZ_LGTE01000002.1"/>
</dbReference>
<dbReference type="InterPro" id="IPR024232">
    <property type="entry name" value="SpoIIIAH"/>
</dbReference>
<organism evidence="1 2">
    <name type="scientific">Thermincola ferriacetica</name>
    <dbReference type="NCBI Taxonomy" id="281456"/>
    <lineage>
        <taxon>Bacteria</taxon>
        <taxon>Bacillati</taxon>
        <taxon>Bacillota</taxon>
        <taxon>Clostridia</taxon>
        <taxon>Eubacteriales</taxon>
        <taxon>Thermincolaceae</taxon>
        <taxon>Thermincola</taxon>
    </lineage>
</organism>
<proteinExistence type="predicted"/>
<dbReference type="Proteomes" id="UP000037175">
    <property type="component" value="Unassembled WGS sequence"/>
</dbReference>